<dbReference type="EMBL" id="FLQX01000094">
    <property type="protein sequence ID" value="SBT04947.1"/>
    <property type="molecule type" value="Genomic_DNA"/>
</dbReference>
<dbReference type="NCBIfam" id="NF000986">
    <property type="entry name" value="PRK00103.1-4"/>
    <property type="match status" value="1"/>
</dbReference>
<reference evidence="7 8" key="1">
    <citation type="submission" date="2016-06" db="EMBL/GenBank/DDBJ databases">
        <authorList>
            <person name="Kjaerup R.B."/>
            <person name="Dalgaard T.S."/>
            <person name="Juul-Madsen H.R."/>
        </authorList>
    </citation>
    <scope>NUCLEOTIDE SEQUENCE [LARGE SCALE GENOMIC DNA]</scope>
    <source>
        <strain evidence="7">3</strain>
    </source>
</reference>
<evidence type="ECO:0000256" key="3">
    <source>
        <dbReference type="ARBA" id="ARBA00022679"/>
    </source>
</evidence>
<dbReference type="InterPro" id="IPR029026">
    <property type="entry name" value="tRNA_m1G_MTases_N"/>
</dbReference>
<keyword evidence="1 6" id="KW-0698">rRNA processing</keyword>
<dbReference type="Pfam" id="PF02590">
    <property type="entry name" value="SPOUT_MTase"/>
    <property type="match status" value="1"/>
</dbReference>
<comment type="function">
    <text evidence="6">Specifically methylates the pseudouridine at position 1915 (m3Psi1915) in 23S rRNA.</text>
</comment>
<dbReference type="InterPro" id="IPR003742">
    <property type="entry name" value="RlmH-like"/>
</dbReference>
<evidence type="ECO:0000256" key="6">
    <source>
        <dbReference type="HAMAP-Rule" id="MF_00658"/>
    </source>
</evidence>
<dbReference type="HAMAP" id="MF_00658">
    <property type="entry name" value="23SrRNA_methyltr_H"/>
    <property type="match status" value="1"/>
</dbReference>
<feature type="binding site" evidence="6">
    <location>
        <position position="103"/>
    </location>
    <ligand>
        <name>S-adenosyl-L-methionine</name>
        <dbReference type="ChEBI" id="CHEBI:59789"/>
    </ligand>
</feature>
<dbReference type="GO" id="GO:0005737">
    <property type="term" value="C:cytoplasm"/>
    <property type="evidence" value="ECO:0007669"/>
    <property type="project" value="UniProtKB-SubCell"/>
</dbReference>
<dbReference type="Gene3D" id="3.40.1280.10">
    <property type="match status" value="1"/>
</dbReference>
<keyword evidence="2 6" id="KW-0489">Methyltransferase</keyword>
<dbReference type="PANTHER" id="PTHR33603">
    <property type="entry name" value="METHYLTRANSFERASE"/>
    <property type="match status" value="1"/>
</dbReference>
<evidence type="ECO:0000313" key="8">
    <source>
        <dbReference type="Proteomes" id="UP000199169"/>
    </source>
</evidence>
<evidence type="ECO:0000256" key="2">
    <source>
        <dbReference type="ARBA" id="ARBA00022603"/>
    </source>
</evidence>
<dbReference type="PANTHER" id="PTHR33603:SF1">
    <property type="entry name" value="RIBOSOMAL RNA LARGE SUBUNIT METHYLTRANSFERASE H"/>
    <property type="match status" value="1"/>
</dbReference>
<dbReference type="EC" id="2.1.1.177" evidence="6"/>
<name>A0A1A8XKM4_9PROT</name>
<keyword evidence="4 6" id="KW-0949">S-adenosyl-L-methionine</keyword>
<keyword evidence="8" id="KW-1185">Reference proteome</keyword>
<dbReference type="GO" id="GO:0070038">
    <property type="term" value="F:rRNA (pseudouridine-N3-)-methyltransferase activity"/>
    <property type="evidence" value="ECO:0007669"/>
    <property type="project" value="UniProtKB-UniRule"/>
</dbReference>
<comment type="similarity">
    <text evidence="5 6">Belongs to the RNA methyltransferase RlmH family.</text>
</comment>
<dbReference type="CDD" id="cd18081">
    <property type="entry name" value="RlmH-like"/>
    <property type="match status" value="1"/>
</dbReference>
<dbReference type="STRING" id="1860102.ACCAA_20057"/>
<dbReference type="AlphaFoldDB" id="A0A1A8XKM4"/>
<organism evidence="7 8">
    <name type="scientific">Candidatus Accumulibacter aalborgensis</name>
    <dbReference type="NCBI Taxonomy" id="1860102"/>
    <lineage>
        <taxon>Bacteria</taxon>
        <taxon>Pseudomonadati</taxon>
        <taxon>Pseudomonadota</taxon>
        <taxon>Betaproteobacteria</taxon>
        <taxon>Candidatus Accumulibacter</taxon>
    </lineage>
</organism>
<protein>
    <recommendedName>
        <fullName evidence="6">Ribosomal RNA large subunit methyltransferase H</fullName>
        <ecNumber evidence="6">2.1.1.177</ecNumber>
    </recommendedName>
    <alternativeName>
        <fullName evidence="6">23S rRNA (pseudouridine1915-N3)-methyltransferase</fullName>
    </alternativeName>
    <alternativeName>
        <fullName evidence="6">23S rRNA m3Psi1915 methyltransferase</fullName>
    </alternativeName>
    <alternativeName>
        <fullName evidence="6">rRNA (pseudouridine-N3-)-methyltransferase RlmH</fullName>
    </alternativeName>
</protein>
<evidence type="ECO:0000256" key="4">
    <source>
        <dbReference type="ARBA" id="ARBA00022691"/>
    </source>
</evidence>
<feature type="binding site" evidence="6">
    <location>
        <position position="72"/>
    </location>
    <ligand>
        <name>S-adenosyl-L-methionine</name>
        <dbReference type="ChEBI" id="CHEBI:59789"/>
    </ligand>
</feature>
<evidence type="ECO:0000256" key="5">
    <source>
        <dbReference type="ARBA" id="ARBA00038303"/>
    </source>
</evidence>
<sequence>MKLAILAVGHKPPAWVTQGCAEYIKRMPRELPLKMVEVKPEPRGSKTREQLLAAEKARLLVALQGYARVVVLDECGIDLSTLKLAERLQDWMRAGGATAFVIGGADGVDETLKQQADEAIRLSSLTLPHALARLLLCEQLYRAVSIVRHHPYHREG</sequence>
<feature type="binding site" evidence="6">
    <location>
        <begin position="122"/>
        <end position="127"/>
    </location>
    <ligand>
        <name>S-adenosyl-L-methionine</name>
        <dbReference type="ChEBI" id="CHEBI:59789"/>
    </ligand>
</feature>
<keyword evidence="3 6" id="KW-0808">Transferase</keyword>
<dbReference type="InterPro" id="IPR029028">
    <property type="entry name" value="Alpha/beta_knot_MTases"/>
</dbReference>
<keyword evidence="6" id="KW-0963">Cytoplasm</keyword>
<proteinExistence type="inferred from homology"/>
<dbReference type="PIRSF" id="PIRSF004505">
    <property type="entry name" value="MT_bac"/>
    <property type="match status" value="1"/>
</dbReference>
<accession>A0A1A8XKM4</accession>
<dbReference type="RefSeq" id="WP_186406261.1">
    <property type="nucleotide sequence ID" value="NZ_FLQX01000094.1"/>
</dbReference>
<comment type="catalytic activity">
    <reaction evidence="6">
        <text>pseudouridine(1915) in 23S rRNA + S-adenosyl-L-methionine = N(3)-methylpseudouridine(1915) in 23S rRNA + S-adenosyl-L-homocysteine + H(+)</text>
        <dbReference type="Rhea" id="RHEA:42752"/>
        <dbReference type="Rhea" id="RHEA-COMP:10221"/>
        <dbReference type="Rhea" id="RHEA-COMP:10222"/>
        <dbReference type="ChEBI" id="CHEBI:15378"/>
        <dbReference type="ChEBI" id="CHEBI:57856"/>
        <dbReference type="ChEBI" id="CHEBI:59789"/>
        <dbReference type="ChEBI" id="CHEBI:65314"/>
        <dbReference type="ChEBI" id="CHEBI:74486"/>
        <dbReference type="EC" id="2.1.1.177"/>
    </reaction>
</comment>
<evidence type="ECO:0000313" key="7">
    <source>
        <dbReference type="EMBL" id="SBT04947.1"/>
    </source>
</evidence>
<evidence type="ECO:0000256" key="1">
    <source>
        <dbReference type="ARBA" id="ARBA00022552"/>
    </source>
</evidence>
<gene>
    <name evidence="6 7" type="primary">rlmH</name>
    <name evidence="7" type="ORF">ACCAA_20057</name>
</gene>
<comment type="subcellular location">
    <subcellularLocation>
        <location evidence="6">Cytoplasm</location>
    </subcellularLocation>
</comment>
<dbReference type="Proteomes" id="UP000199169">
    <property type="component" value="Unassembled WGS sequence"/>
</dbReference>
<comment type="subunit">
    <text evidence="6">Homodimer.</text>
</comment>
<dbReference type="SUPFAM" id="SSF75217">
    <property type="entry name" value="alpha/beta knot"/>
    <property type="match status" value="1"/>
</dbReference>